<dbReference type="PROSITE" id="PS50089">
    <property type="entry name" value="ZF_RING_2"/>
    <property type="match status" value="1"/>
</dbReference>
<dbReference type="GO" id="GO:0061630">
    <property type="term" value="F:ubiquitin protein ligase activity"/>
    <property type="evidence" value="ECO:0007669"/>
    <property type="project" value="UniProtKB-EC"/>
</dbReference>
<dbReference type="EMBL" id="JEMT01028207">
    <property type="protein sequence ID" value="EXX55377.1"/>
    <property type="molecule type" value="Genomic_DNA"/>
</dbReference>
<feature type="domain" description="RING-type" evidence="10">
    <location>
        <begin position="6"/>
        <end position="54"/>
    </location>
</feature>
<feature type="domain" description="RING-type" evidence="11">
    <location>
        <begin position="2"/>
        <end position="203"/>
    </location>
</feature>
<keyword evidence="5" id="KW-0677">Repeat</keyword>
<evidence type="ECO:0000256" key="4">
    <source>
        <dbReference type="ARBA" id="ARBA00022723"/>
    </source>
</evidence>
<dbReference type="InterPro" id="IPR031127">
    <property type="entry name" value="E3_UB_ligase_RBR"/>
</dbReference>
<reference evidence="12 13" key="1">
    <citation type="submission" date="2014-02" db="EMBL/GenBank/DDBJ databases">
        <title>Single nucleus genome sequencing reveals high similarity among nuclei of an endomycorrhizal fungus.</title>
        <authorList>
            <person name="Lin K."/>
            <person name="Geurts R."/>
            <person name="Zhang Z."/>
            <person name="Limpens E."/>
            <person name="Saunders D.G."/>
            <person name="Mu D."/>
            <person name="Pang E."/>
            <person name="Cao H."/>
            <person name="Cha H."/>
            <person name="Lin T."/>
            <person name="Zhou Q."/>
            <person name="Shang Y."/>
            <person name="Li Y."/>
            <person name="Ivanov S."/>
            <person name="Sharma T."/>
            <person name="Velzen R.V."/>
            <person name="Ruijter N.D."/>
            <person name="Aanen D.K."/>
            <person name="Win J."/>
            <person name="Kamoun S."/>
            <person name="Bisseling T."/>
            <person name="Huang S."/>
        </authorList>
    </citation>
    <scope>NUCLEOTIDE SEQUENCE [LARGE SCALE GENOMIC DNA]</scope>
    <source>
        <strain evidence="12">DAOM 197198w</strain>
        <strain evidence="13">DAOM197198w</strain>
    </source>
</reference>
<dbReference type="Pfam" id="PF01485">
    <property type="entry name" value="IBR"/>
    <property type="match status" value="2"/>
</dbReference>
<evidence type="ECO:0000256" key="5">
    <source>
        <dbReference type="ARBA" id="ARBA00022737"/>
    </source>
</evidence>
<keyword evidence="7" id="KW-0833">Ubl conjugation pathway</keyword>
<proteinExistence type="predicted"/>
<dbReference type="AlphaFoldDB" id="A0A015IMD9"/>
<evidence type="ECO:0000256" key="3">
    <source>
        <dbReference type="ARBA" id="ARBA00022679"/>
    </source>
</evidence>
<protein>
    <recommendedName>
        <fullName evidence="2">RBR-type E3 ubiquitin transferase</fullName>
        <ecNumber evidence="2">2.3.2.31</ecNumber>
    </recommendedName>
</protein>
<evidence type="ECO:0000259" key="10">
    <source>
        <dbReference type="PROSITE" id="PS50089"/>
    </source>
</evidence>
<evidence type="ECO:0000256" key="2">
    <source>
        <dbReference type="ARBA" id="ARBA00012251"/>
    </source>
</evidence>
<dbReference type="EMBL" id="JEMT01028207">
    <property type="protein sequence ID" value="EXX55375.1"/>
    <property type="molecule type" value="Genomic_DNA"/>
</dbReference>
<keyword evidence="8" id="KW-0862">Zinc</keyword>
<keyword evidence="6 9" id="KW-0863">Zinc-finger</keyword>
<comment type="caution">
    <text evidence="12">The sequence shown here is derived from an EMBL/GenBank/DDBJ whole genome shotgun (WGS) entry which is preliminary data.</text>
</comment>
<dbReference type="InterPro" id="IPR044066">
    <property type="entry name" value="TRIAD_supradom"/>
</dbReference>
<gene>
    <name evidence="12" type="ORF">RirG_225940</name>
</gene>
<dbReference type="Gene3D" id="3.30.40.10">
    <property type="entry name" value="Zinc/RING finger domain, C3HC4 (zinc finger)"/>
    <property type="match status" value="1"/>
</dbReference>
<dbReference type="EC" id="2.3.2.31" evidence="2"/>
<dbReference type="OMA" id="QECTHAP"/>
<dbReference type="OrthoDB" id="1431934at2759"/>
<evidence type="ECO:0000256" key="6">
    <source>
        <dbReference type="ARBA" id="ARBA00022771"/>
    </source>
</evidence>
<accession>A0A015IMD9</accession>
<dbReference type="PANTHER" id="PTHR11685">
    <property type="entry name" value="RBR FAMILY RING FINGER AND IBR DOMAIN-CONTAINING"/>
    <property type="match status" value="1"/>
</dbReference>
<dbReference type="InterPro" id="IPR013083">
    <property type="entry name" value="Znf_RING/FYVE/PHD"/>
</dbReference>
<organism evidence="12 13">
    <name type="scientific">Rhizophagus irregularis (strain DAOM 197198w)</name>
    <name type="common">Glomus intraradices</name>
    <dbReference type="NCBI Taxonomy" id="1432141"/>
    <lineage>
        <taxon>Eukaryota</taxon>
        <taxon>Fungi</taxon>
        <taxon>Fungi incertae sedis</taxon>
        <taxon>Mucoromycota</taxon>
        <taxon>Glomeromycotina</taxon>
        <taxon>Glomeromycetes</taxon>
        <taxon>Glomerales</taxon>
        <taxon>Glomeraceae</taxon>
        <taxon>Rhizophagus</taxon>
    </lineage>
</organism>
<keyword evidence="4" id="KW-0479">Metal-binding</keyword>
<dbReference type="GO" id="GO:0008270">
    <property type="term" value="F:zinc ion binding"/>
    <property type="evidence" value="ECO:0007669"/>
    <property type="project" value="UniProtKB-KW"/>
</dbReference>
<dbReference type="PROSITE" id="PS51873">
    <property type="entry name" value="TRIAD"/>
    <property type="match status" value="1"/>
</dbReference>
<evidence type="ECO:0000313" key="13">
    <source>
        <dbReference type="Proteomes" id="UP000022910"/>
    </source>
</evidence>
<evidence type="ECO:0000256" key="1">
    <source>
        <dbReference type="ARBA" id="ARBA00001798"/>
    </source>
</evidence>
<dbReference type="EMBL" id="JEMT01028207">
    <property type="protein sequence ID" value="EXX55374.1"/>
    <property type="molecule type" value="Genomic_DNA"/>
</dbReference>
<dbReference type="InterPro" id="IPR002867">
    <property type="entry name" value="IBR_dom"/>
</dbReference>
<dbReference type="Proteomes" id="UP000022910">
    <property type="component" value="Unassembled WGS sequence"/>
</dbReference>
<comment type="catalytic activity">
    <reaction evidence="1">
        <text>[E2 ubiquitin-conjugating enzyme]-S-ubiquitinyl-L-cysteine + [acceptor protein]-L-lysine = [E2 ubiquitin-conjugating enzyme]-L-cysteine + [acceptor protein]-N(6)-ubiquitinyl-L-lysine.</text>
        <dbReference type="EC" id="2.3.2.31"/>
    </reaction>
</comment>
<dbReference type="STRING" id="1432141.A0A015IMD9"/>
<evidence type="ECO:0000256" key="9">
    <source>
        <dbReference type="PROSITE-ProRule" id="PRU00175"/>
    </source>
</evidence>
<sequence length="203" mass="23598">MELYECAVCYEKEDRDFRKITSKCKHKAVVCVECVNKCIEKMCIEKHTVQITCPTIGCGKSMERDDVKNIATKEIFKRYDYLSFKLAIQKIPEFRWCQASCGSGQVHKGDDPIFICEACDAISCYNCKVIWHENLTCEKYEEKKNNQDFATEAYLSATKKCPGCGMYIEKIDKCDHMTCICSYQFCIICLHRHPNHKLTCIHY</sequence>
<evidence type="ECO:0000313" key="12">
    <source>
        <dbReference type="EMBL" id="EXX55375.1"/>
    </source>
</evidence>
<evidence type="ECO:0000256" key="7">
    <source>
        <dbReference type="ARBA" id="ARBA00022786"/>
    </source>
</evidence>
<dbReference type="Gene3D" id="1.20.120.1750">
    <property type="match status" value="1"/>
</dbReference>
<evidence type="ECO:0000259" key="11">
    <source>
        <dbReference type="PROSITE" id="PS51873"/>
    </source>
</evidence>
<dbReference type="SMART" id="SM00647">
    <property type="entry name" value="IBR"/>
    <property type="match status" value="2"/>
</dbReference>
<keyword evidence="13" id="KW-1185">Reference proteome</keyword>
<dbReference type="InterPro" id="IPR001841">
    <property type="entry name" value="Znf_RING"/>
</dbReference>
<name>A0A015IMD9_RHIIW</name>
<dbReference type="GO" id="GO:0016567">
    <property type="term" value="P:protein ubiquitination"/>
    <property type="evidence" value="ECO:0007669"/>
    <property type="project" value="InterPro"/>
</dbReference>
<evidence type="ECO:0000256" key="8">
    <source>
        <dbReference type="ARBA" id="ARBA00022833"/>
    </source>
</evidence>
<dbReference type="SUPFAM" id="SSF57850">
    <property type="entry name" value="RING/U-box"/>
    <property type="match status" value="3"/>
</dbReference>
<keyword evidence="3" id="KW-0808">Transferase</keyword>